<proteinExistence type="predicted"/>
<keyword evidence="2" id="KW-1185">Reference proteome</keyword>
<dbReference type="AlphaFoldDB" id="A0A0F3N551"/>
<protein>
    <submittedName>
        <fullName evidence="1">Uncharacterized protein</fullName>
    </submittedName>
</protein>
<sequence>MGVIALRSYVIDAKDPWYELCALPSTSLAMLQILLSFPGTVLSNRQTKEINNNMFQALENNNDNAEDIKFLFDHTPSFANDTVNTTAICFRYNLGLQPIDLLNNDTINHIIVYIRALRWYYTVAGVVEEQSKVTNFMQNK</sequence>
<gene>
    <name evidence="1" type="ORF">APHACPA_1846</name>
</gene>
<dbReference type="RefSeq" id="WP_231571868.1">
    <property type="nucleotide sequence ID" value="NZ_LANR01000001.1"/>
</dbReference>
<comment type="caution">
    <text evidence="1">The sequence shown here is derived from an EMBL/GenBank/DDBJ whole genome shotgun (WGS) entry which is preliminary data.</text>
</comment>
<dbReference type="PATRIC" id="fig|1359164.3.peg.1820"/>
<organism evidence="1 2">
    <name type="scientific">Rickettsia amblyommatis str. Ac/Pa</name>
    <dbReference type="NCBI Taxonomy" id="1359164"/>
    <lineage>
        <taxon>Bacteria</taxon>
        <taxon>Pseudomonadati</taxon>
        <taxon>Pseudomonadota</taxon>
        <taxon>Alphaproteobacteria</taxon>
        <taxon>Rickettsiales</taxon>
        <taxon>Rickettsiaceae</taxon>
        <taxon>Rickettsieae</taxon>
        <taxon>Rickettsia</taxon>
        <taxon>spotted fever group</taxon>
    </lineage>
</organism>
<dbReference type="EMBL" id="LANR01000001">
    <property type="protein sequence ID" value="KJV62807.1"/>
    <property type="molecule type" value="Genomic_DNA"/>
</dbReference>
<name>A0A0F3N551_RICAM</name>
<evidence type="ECO:0000313" key="2">
    <source>
        <dbReference type="Proteomes" id="UP000033556"/>
    </source>
</evidence>
<reference evidence="1 2" key="1">
    <citation type="submission" date="2015-01" db="EMBL/GenBank/DDBJ databases">
        <title>Genome Sequencing of Rickettsiales.</title>
        <authorList>
            <person name="Daugherty S.C."/>
            <person name="Su Q."/>
            <person name="Abolude K."/>
            <person name="Beier-Sexton M."/>
            <person name="Carlyon J.A."/>
            <person name="Carter R."/>
            <person name="Day N.P."/>
            <person name="Dumler S.J."/>
            <person name="Dyachenko V."/>
            <person name="Godinez A."/>
            <person name="Kurtti T.J."/>
            <person name="Lichay M."/>
            <person name="Mullins K.E."/>
            <person name="Ott S."/>
            <person name="Pappas-Brown V."/>
            <person name="Paris D.H."/>
            <person name="Patel P."/>
            <person name="Richards A.L."/>
            <person name="Sadzewicz L."/>
            <person name="Sears K."/>
            <person name="Seidman D."/>
            <person name="Sengamalay N."/>
            <person name="Stenos J."/>
            <person name="Tallon L.J."/>
            <person name="Vincent G."/>
            <person name="Fraser C.M."/>
            <person name="Munderloh U."/>
            <person name="Dunning-Hotopp J.C."/>
        </authorList>
    </citation>
    <scope>NUCLEOTIDE SEQUENCE [LARGE SCALE GENOMIC DNA]</scope>
    <source>
        <strain evidence="1 2">Ac/Pa</strain>
    </source>
</reference>
<dbReference type="Proteomes" id="UP000033556">
    <property type="component" value="Unassembled WGS sequence"/>
</dbReference>
<accession>A0A0F3N551</accession>
<evidence type="ECO:0000313" key="1">
    <source>
        <dbReference type="EMBL" id="KJV62807.1"/>
    </source>
</evidence>